<feature type="compositionally biased region" description="Basic residues" evidence="1">
    <location>
        <begin position="205"/>
        <end position="215"/>
    </location>
</feature>
<sequence>MSHNNQHSSNLTFSKEITSLLTSLNETPNSDNIKCLDEYIINYLDDISGKLYELYNFKSETNHNSTLGESSTKKKPKRKIKIDDLKFIFRNDSEKLSRLTELSDLATQRDILQKQINAPENFSMLGSYGDGAGENVSTSKSGAITKNNKRKLGGSDDDDEAEEDLDLFDDEDDDEIENYTKKIESPEKTDKDNTKSGKNTNSKSGTKKNTVKKAKVNGTKN</sequence>
<feature type="compositionally biased region" description="Acidic residues" evidence="1">
    <location>
        <begin position="155"/>
        <end position="177"/>
    </location>
</feature>
<name>A0A1B7TAE9_9ASCO</name>
<evidence type="ECO:0000313" key="3">
    <source>
        <dbReference type="Proteomes" id="UP000092321"/>
    </source>
</evidence>
<organism evidence="2 3">
    <name type="scientific">Hanseniaspora valbyensis NRRL Y-1626</name>
    <dbReference type="NCBI Taxonomy" id="766949"/>
    <lineage>
        <taxon>Eukaryota</taxon>
        <taxon>Fungi</taxon>
        <taxon>Dikarya</taxon>
        <taxon>Ascomycota</taxon>
        <taxon>Saccharomycotina</taxon>
        <taxon>Saccharomycetes</taxon>
        <taxon>Saccharomycodales</taxon>
        <taxon>Saccharomycodaceae</taxon>
        <taxon>Hanseniaspora</taxon>
    </lineage>
</organism>
<evidence type="ECO:0008006" key="4">
    <source>
        <dbReference type="Google" id="ProtNLM"/>
    </source>
</evidence>
<reference evidence="3" key="1">
    <citation type="journal article" date="2016" name="Proc. Natl. Acad. Sci. U.S.A.">
        <title>Comparative genomics of biotechnologically important yeasts.</title>
        <authorList>
            <person name="Riley R."/>
            <person name="Haridas S."/>
            <person name="Wolfe K.H."/>
            <person name="Lopes M.R."/>
            <person name="Hittinger C.T."/>
            <person name="Goeker M."/>
            <person name="Salamov A.A."/>
            <person name="Wisecaver J.H."/>
            <person name="Long T.M."/>
            <person name="Calvey C.H."/>
            <person name="Aerts A.L."/>
            <person name="Barry K.W."/>
            <person name="Choi C."/>
            <person name="Clum A."/>
            <person name="Coughlan A.Y."/>
            <person name="Deshpande S."/>
            <person name="Douglass A.P."/>
            <person name="Hanson S.J."/>
            <person name="Klenk H.-P."/>
            <person name="LaButti K.M."/>
            <person name="Lapidus A."/>
            <person name="Lindquist E.A."/>
            <person name="Lipzen A.M."/>
            <person name="Meier-Kolthoff J.P."/>
            <person name="Ohm R.A."/>
            <person name="Otillar R.P."/>
            <person name="Pangilinan J.L."/>
            <person name="Peng Y."/>
            <person name="Rokas A."/>
            <person name="Rosa C.A."/>
            <person name="Scheuner C."/>
            <person name="Sibirny A.A."/>
            <person name="Slot J.C."/>
            <person name="Stielow J.B."/>
            <person name="Sun H."/>
            <person name="Kurtzman C.P."/>
            <person name="Blackwell M."/>
            <person name="Grigoriev I.V."/>
            <person name="Jeffries T.W."/>
        </authorList>
    </citation>
    <scope>NUCLEOTIDE SEQUENCE [LARGE SCALE GENOMIC DNA]</scope>
    <source>
        <strain evidence="3">NRRL Y-1626</strain>
    </source>
</reference>
<dbReference type="Proteomes" id="UP000092321">
    <property type="component" value="Unassembled WGS sequence"/>
</dbReference>
<dbReference type="OrthoDB" id="10266074at2759"/>
<proteinExistence type="predicted"/>
<dbReference type="AlphaFoldDB" id="A0A1B7TAE9"/>
<keyword evidence="3" id="KW-1185">Reference proteome</keyword>
<feature type="compositionally biased region" description="Basic and acidic residues" evidence="1">
    <location>
        <begin position="178"/>
        <end position="195"/>
    </location>
</feature>
<comment type="caution">
    <text evidence="2">The sequence shown here is derived from an EMBL/GenBank/DDBJ whole genome shotgun (WGS) entry which is preliminary data.</text>
</comment>
<protein>
    <recommendedName>
        <fullName evidence="4">TFIID-18kDa-domain-containing protein</fullName>
    </recommendedName>
</protein>
<evidence type="ECO:0000313" key="2">
    <source>
        <dbReference type="EMBL" id="OBA25693.1"/>
    </source>
</evidence>
<accession>A0A1B7TAE9</accession>
<feature type="region of interest" description="Disordered" evidence="1">
    <location>
        <begin position="133"/>
        <end position="221"/>
    </location>
</feature>
<feature type="compositionally biased region" description="Polar residues" evidence="1">
    <location>
        <begin position="135"/>
        <end position="146"/>
    </location>
</feature>
<evidence type="ECO:0000256" key="1">
    <source>
        <dbReference type="SAM" id="MobiDB-lite"/>
    </source>
</evidence>
<dbReference type="EMBL" id="LXPE01000053">
    <property type="protein sequence ID" value="OBA25693.1"/>
    <property type="molecule type" value="Genomic_DNA"/>
</dbReference>
<gene>
    <name evidence="2" type="ORF">HANVADRAFT_53735</name>
</gene>